<dbReference type="EMBL" id="FLRD01001156">
    <property type="protein sequence ID" value="SBT56733.1"/>
    <property type="molecule type" value="Genomic_DNA"/>
</dbReference>
<gene>
    <name evidence="1" type="ORF">POVWA1_078140</name>
    <name evidence="2" type="ORF">POVWA2_093610</name>
</gene>
<reference evidence="2" key="1">
    <citation type="submission" date="2016-05" db="EMBL/GenBank/DDBJ databases">
        <authorList>
            <person name="Lavstsen T."/>
            <person name="Jespersen J.S."/>
        </authorList>
    </citation>
    <scope>NUCLEOTIDE SEQUENCE [LARGE SCALE GENOMIC DNA]</scope>
</reference>
<dbReference type="Proteomes" id="UP000078555">
    <property type="component" value="Unassembled WGS sequence"/>
</dbReference>
<reference evidence="4" key="3">
    <citation type="submission" date="2016-05" db="EMBL/GenBank/DDBJ databases">
        <authorList>
            <person name="Naeem R."/>
        </authorList>
    </citation>
    <scope>NUCLEOTIDE SEQUENCE [LARGE SCALE GENOMIC DNA]</scope>
</reference>
<dbReference type="EMBL" id="FLRE01003066">
    <property type="protein sequence ID" value="SBT59233.1"/>
    <property type="molecule type" value="Genomic_DNA"/>
</dbReference>
<name>A0A1A9ARA2_PLAOA</name>
<protein>
    <submittedName>
        <fullName evidence="2">PIR Superfamily Protein</fullName>
    </submittedName>
</protein>
<dbReference type="Proteomes" id="UP000078550">
    <property type="component" value="Unassembled WGS sequence"/>
</dbReference>
<keyword evidence="4" id="KW-1185">Reference proteome</keyword>
<dbReference type="Pfam" id="PF05795">
    <property type="entry name" value="Plasmodium_Vir"/>
    <property type="match status" value="1"/>
</dbReference>
<proteinExistence type="predicted"/>
<accession>A0A1A9ARA2</accession>
<evidence type="ECO:0000313" key="1">
    <source>
        <dbReference type="EMBL" id="SBT56733.1"/>
    </source>
</evidence>
<evidence type="ECO:0000313" key="2">
    <source>
        <dbReference type="EMBL" id="SBT59233.1"/>
    </source>
</evidence>
<dbReference type="InterPro" id="IPR008780">
    <property type="entry name" value="Plasmodium_Vir"/>
</dbReference>
<dbReference type="AlphaFoldDB" id="A0A1A9ARA2"/>
<evidence type="ECO:0000313" key="4">
    <source>
        <dbReference type="Proteomes" id="UP000078555"/>
    </source>
</evidence>
<reference evidence="3" key="2">
    <citation type="submission" date="2016-05" db="EMBL/GenBank/DDBJ databases">
        <authorList>
            <person name="Naeem Raeece"/>
        </authorList>
    </citation>
    <scope>NUCLEOTIDE SEQUENCE [LARGE SCALE GENOMIC DNA]</scope>
</reference>
<evidence type="ECO:0000313" key="3">
    <source>
        <dbReference type="Proteomes" id="UP000078550"/>
    </source>
</evidence>
<sequence>MEITLRLYYWIGDALFIYFDDNTLFEKVISILFHDLRNSDKSKLCESIYREINKTDFQKINLMHDFSSDYENYKIDIANPNVACKENYKNYLYNYVENYKKFYNYCEI</sequence>
<organism evidence="2 3">
    <name type="scientific">Plasmodium ovale wallikeri</name>
    <dbReference type="NCBI Taxonomy" id="864142"/>
    <lineage>
        <taxon>Eukaryota</taxon>
        <taxon>Sar</taxon>
        <taxon>Alveolata</taxon>
        <taxon>Apicomplexa</taxon>
        <taxon>Aconoidasida</taxon>
        <taxon>Haemosporida</taxon>
        <taxon>Plasmodiidae</taxon>
        <taxon>Plasmodium</taxon>
        <taxon>Plasmodium (Plasmodium)</taxon>
    </lineage>
</organism>